<evidence type="ECO:0000313" key="3">
    <source>
        <dbReference type="Proteomes" id="UP001433268"/>
    </source>
</evidence>
<evidence type="ECO:0000313" key="2">
    <source>
        <dbReference type="EMBL" id="KAK8085084.1"/>
    </source>
</evidence>
<dbReference type="Proteomes" id="UP001433268">
    <property type="component" value="Unassembled WGS sequence"/>
</dbReference>
<accession>A0ABR1WRS5</accession>
<reference evidence="2 3" key="1">
    <citation type="submission" date="2023-01" db="EMBL/GenBank/DDBJ databases">
        <title>Analysis of 21 Apiospora genomes using comparative genomics revels a genus with tremendous synthesis potential of carbohydrate active enzymes and secondary metabolites.</title>
        <authorList>
            <person name="Sorensen T."/>
        </authorList>
    </citation>
    <scope>NUCLEOTIDE SEQUENCE [LARGE SCALE GENOMIC DNA]</scope>
    <source>
        <strain evidence="2 3">CBS 114990</strain>
    </source>
</reference>
<organism evidence="2 3">
    <name type="scientific">Apiospora hydei</name>
    <dbReference type="NCBI Taxonomy" id="1337664"/>
    <lineage>
        <taxon>Eukaryota</taxon>
        <taxon>Fungi</taxon>
        <taxon>Dikarya</taxon>
        <taxon>Ascomycota</taxon>
        <taxon>Pezizomycotina</taxon>
        <taxon>Sordariomycetes</taxon>
        <taxon>Xylariomycetidae</taxon>
        <taxon>Amphisphaeriales</taxon>
        <taxon>Apiosporaceae</taxon>
        <taxon>Apiospora</taxon>
    </lineage>
</organism>
<evidence type="ECO:0008006" key="4">
    <source>
        <dbReference type="Google" id="ProtNLM"/>
    </source>
</evidence>
<evidence type="ECO:0000256" key="1">
    <source>
        <dbReference type="SAM" id="MobiDB-lite"/>
    </source>
</evidence>
<gene>
    <name evidence="2" type="ORF">PG997_006355</name>
</gene>
<sequence length="268" mass="30213">MRDPLGAAGSIIGIVAFGLKLAHQFHNQESEKRSLQAKYDKVVADLGDNEATIREQRHIVTALREEIEHCRQEIDGFKAIPAGVPAWRRLKNRWKPPKLRTPTISGAYSCWQPQRHAHEPSRSPPPMMSESLHYCPDSVMFYSAGLEIEKLEIDMEILRNEPVPVRRFSEFVSTASDDDEDADGSGPGIESDSVTTRKEFGTWGNSTSTQAEPPRRTKMGRPTPWISAGNWILSIWTFKRCLGNTQTRLLRLRTAAQVNSTIRGFDTI</sequence>
<dbReference type="EMBL" id="JAQQWN010000005">
    <property type="protein sequence ID" value="KAK8085084.1"/>
    <property type="molecule type" value="Genomic_DNA"/>
</dbReference>
<dbReference type="RefSeq" id="XP_066669593.1">
    <property type="nucleotide sequence ID" value="XM_066810670.1"/>
</dbReference>
<feature type="region of interest" description="Disordered" evidence="1">
    <location>
        <begin position="174"/>
        <end position="222"/>
    </location>
</feature>
<protein>
    <recommendedName>
        <fullName evidence="4">Fungal N-terminal domain-containing protein</fullName>
    </recommendedName>
</protein>
<keyword evidence="3" id="KW-1185">Reference proteome</keyword>
<dbReference type="GeneID" id="92043730"/>
<proteinExistence type="predicted"/>
<comment type="caution">
    <text evidence="2">The sequence shown here is derived from an EMBL/GenBank/DDBJ whole genome shotgun (WGS) entry which is preliminary data.</text>
</comment>
<name>A0ABR1WRS5_9PEZI</name>